<protein>
    <submittedName>
        <fullName evidence="1">Metal-dependent hydrolase</fullName>
    </submittedName>
</protein>
<dbReference type="AlphaFoldDB" id="A0A5E4XCM1"/>
<gene>
    <name evidence="1" type="ORF">PTE30175_03712</name>
</gene>
<dbReference type="Proteomes" id="UP000414233">
    <property type="component" value="Unassembled WGS sequence"/>
</dbReference>
<keyword evidence="1" id="KW-0378">Hydrolase</keyword>
<dbReference type="PIRSF" id="PIRSF007580">
    <property type="entry name" value="UCP07580"/>
    <property type="match status" value="1"/>
</dbReference>
<evidence type="ECO:0000313" key="1">
    <source>
        <dbReference type="EMBL" id="VVE34161.1"/>
    </source>
</evidence>
<reference evidence="1 2" key="1">
    <citation type="submission" date="2019-08" db="EMBL/GenBank/DDBJ databases">
        <authorList>
            <person name="Peeters C."/>
        </authorList>
    </citation>
    <scope>NUCLEOTIDE SEQUENCE [LARGE SCALE GENOMIC DNA]</scope>
    <source>
        <strain evidence="1 2">LMG 30175</strain>
    </source>
</reference>
<evidence type="ECO:0000313" key="2">
    <source>
        <dbReference type="Proteomes" id="UP000414233"/>
    </source>
</evidence>
<dbReference type="InterPro" id="IPR016516">
    <property type="entry name" value="UCP07580"/>
</dbReference>
<accession>A0A5E4XCM1</accession>
<keyword evidence="2" id="KW-1185">Reference proteome</keyword>
<proteinExistence type="predicted"/>
<dbReference type="Pfam" id="PF10118">
    <property type="entry name" value="Metal_hydrol"/>
    <property type="match status" value="2"/>
</dbReference>
<dbReference type="GO" id="GO:0016787">
    <property type="term" value="F:hydrolase activity"/>
    <property type="evidence" value="ECO:0007669"/>
    <property type="project" value="UniProtKB-KW"/>
</dbReference>
<dbReference type="PANTHER" id="PTHR39456:SF1">
    <property type="entry name" value="METAL-DEPENDENT HYDROLASE"/>
    <property type="match status" value="1"/>
</dbReference>
<dbReference type="PANTHER" id="PTHR39456">
    <property type="entry name" value="METAL-DEPENDENT HYDROLASE"/>
    <property type="match status" value="1"/>
</dbReference>
<sequence length="276" mass="31544">MLTLPPRIKTEIMSAHRPAELCAGAQAPHVADASHASSDTALEADALSDLTVRKLTVDLAAGFGRYWHSGDAFRTMYYNALSMSFPVGEQSFIDSVRDALPLLPDDPRHDRLRADIAQFIGQEATHRHLHEQYNAQLARQGLVNRWERWAEPKMRLLWRWHAAEETEHKAVAFDLYRALGGSERRRVLLYVYVLLMFSAESLAQTALNLHRDGSLFKPGTWFSALTFYFGRDGVAWRCALPMLRYLAPRFHPEQHGDRNLAARWLAEHADAWRAIR</sequence>
<dbReference type="EMBL" id="CABPRZ010000017">
    <property type="protein sequence ID" value="VVE34161.1"/>
    <property type="molecule type" value="Genomic_DNA"/>
</dbReference>
<organism evidence="1 2">
    <name type="scientific">Pandoraea terrae</name>
    <dbReference type="NCBI Taxonomy" id="1537710"/>
    <lineage>
        <taxon>Bacteria</taxon>
        <taxon>Pseudomonadati</taxon>
        <taxon>Pseudomonadota</taxon>
        <taxon>Betaproteobacteria</taxon>
        <taxon>Burkholderiales</taxon>
        <taxon>Burkholderiaceae</taxon>
        <taxon>Pandoraea</taxon>
    </lineage>
</organism>
<name>A0A5E4XCM1_9BURK</name>